<dbReference type="Proteomes" id="UP000236751">
    <property type="component" value="Unassembled WGS sequence"/>
</dbReference>
<accession>A0A1H5WW53</accession>
<proteinExistence type="predicted"/>
<name>A0A1H5WW53_NITMU</name>
<evidence type="ECO:0000313" key="1">
    <source>
        <dbReference type="EMBL" id="SEG03704.1"/>
    </source>
</evidence>
<organism evidence="1 2">
    <name type="scientific">Nitrosospira multiformis (strain ATCC 25196 / NCIMB 11849 / C 71)</name>
    <dbReference type="NCBI Taxonomy" id="323848"/>
    <lineage>
        <taxon>Bacteria</taxon>
        <taxon>Pseudomonadati</taxon>
        <taxon>Pseudomonadota</taxon>
        <taxon>Betaproteobacteria</taxon>
        <taxon>Nitrosomonadales</taxon>
        <taxon>Nitrosomonadaceae</taxon>
        <taxon>Nitrosospira</taxon>
    </lineage>
</organism>
<protein>
    <submittedName>
        <fullName evidence="1">Uncharacterized protein</fullName>
    </submittedName>
</protein>
<dbReference type="AlphaFoldDB" id="A0A1H5WW53"/>
<reference evidence="1 2" key="1">
    <citation type="submission" date="2016-10" db="EMBL/GenBank/DDBJ databases">
        <authorList>
            <person name="de Groot N.N."/>
        </authorList>
    </citation>
    <scope>NUCLEOTIDE SEQUENCE [LARGE SCALE GENOMIC DNA]</scope>
    <source>
        <strain evidence="1 2">Nl13</strain>
    </source>
</reference>
<dbReference type="EMBL" id="FNVK01000024">
    <property type="protein sequence ID" value="SEG03704.1"/>
    <property type="molecule type" value="Genomic_DNA"/>
</dbReference>
<sequence length="125" mass="14206">MRETLAPNVEQVWKRSSSHTASFLLVFLLYKKEVQMPEVHTSFFPLQLPSYIRNTPSSNKHAQSGAARQSGAAGLITGPLWTSCRKILVLGLFVIRVLQHFHQPYYHGIIPPLQRFYCLLSQIVA</sequence>
<evidence type="ECO:0000313" key="2">
    <source>
        <dbReference type="Proteomes" id="UP000236751"/>
    </source>
</evidence>
<gene>
    <name evidence="1" type="ORF">SAMN05216403_12420</name>
</gene>